<dbReference type="InParanoid" id="B0DRJ0"/>
<protein>
    <submittedName>
        <fullName evidence="1">Predicted protein</fullName>
    </submittedName>
</protein>
<accession>B0DRJ0</accession>
<dbReference type="HOGENOM" id="CLU_1503681_0_0_1"/>
<dbReference type="EMBL" id="DS547128">
    <property type="protein sequence ID" value="EDR02794.1"/>
    <property type="molecule type" value="Genomic_DNA"/>
</dbReference>
<gene>
    <name evidence="1" type="ORF">LACBIDRAFT_308055</name>
</gene>
<evidence type="ECO:0000313" key="2">
    <source>
        <dbReference type="Proteomes" id="UP000001194"/>
    </source>
</evidence>
<reference evidence="1 2" key="1">
    <citation type="journal article" date="2008" name="Nature">
        <title>The genome of Laccaria bicolor provides insights into mycorrhizal symbiosis.</title>
        <authorList>
            <person name="Martin F."/>
            <person name="Aerts A."/>
            <person name="Ahren D."/>
            <person name="Brun A."/>
            <person name="Danchin E.G.J."/>
            <person name="Duchaussoy F."/>
            <person name="Gibon J."/>
            <person name="Kohler A."/>
            <person name="Lindquist E."/>
            <person name="Pereda V."/>
            <person name="Salamov A."/>
            <person name="Shapiro H.J."/>
            <person name="Wuyts J."/>
            <person name="Blaudez D."/>
            <person name="Buee M."/>
            <person name="Brokstein P."/>
            <person name="Canbaeck B."/>
            <person name="Cohen D."/>
            <person name="Courty P.E."/>
            <person name="Coutinho P.M."/>
            <person name="Delaruelle C."/>
            <person name="Detter J.C."/>
            <person name="Deveau A."/>
            <person name="DiFazio S."/>
            <person name="Duplessis S."/>
            <person name="Fraissinet-Tachet L."/>
            <person name="Lucic E."/>
            <person name="Frey-Klett P."/>
            <person name="Fourrey C."/>
            <person name="Feussner I."/>
            <person name="Gay G."/>
            <person name="Grimwood J."/>
            <person name="Hoegger P.J."/>
            <person name="Jain P."/>
            <person name="Kilaru S."/>
            <person name="Labbe J."/>
            <person name="Lin Y.C."/>
            <person name="Legue V."/>
            <person name="Le Tacon F."/>
            <person name="Marmeisse R."/>
            <person name="Melayah D."/>
            <person name="Montanini B."/>
            <person name="Muratet M."/>
            <person name="Nehls U."/>
            <person name="Niculita-Hirzel H."/>
            <person name="Oudot-Le Secq M.P."/>
            <person name="Peter M."/>
            <person name="Quesneville H."/>
            <person name="Rajashekar B."/>
            <person name="Reich M."/>
            <person name="Rouhier N."/>
            <person name="Schmutz J."/>
            <person name="Yin T."/>
            <person name="Chalot M."/>
            <person name="Henrissat B."/>
            <person name="Kuees U."/>
            <person name="Lucas S."/>
            <person name="Van de Peer Y."/>
            <person name="Podila G.K."/>
            <person name="Polle A."/>
            <person name="Pukkila P.J."/>
            <person name="Richardson P.M."/>
            <person name="Rouze P."/>
            <person name="Sanders I.R."/>
            <person name="Stajich J.E."/>
            <person name="Tunlid A."/>
            <person name="Tuskan G."/>
            <person name="Grigoriev I.V."/>
        </authorList>
    </citation>
    <scope>NUCLEOTIDE SEQUENCE [LARGE SCALE GENOMIC DNA]</scope>
    <source>
        <strain evidence="2">S238N-H82 / ATCC MYA-4686</strain>
    </source>
</reference>
<sequence length="179" mass="20459">MINETTGHVTGLIDFERTTIAPLWECALLPRWLQHPADPEATYEGGDEATRQPLRTTFMDKVGSGQWNVLYELGKPFRQLSDRLCYNVGSFKLASEFMESWVEERLAWAKDHPGIGVRASAVCKRILDAPCHQRAIHLKTRTFDLSRSARTSLESQFWMLLRCHMSKGVNSLFCRALCQ</sequence>
<name>B0DRJ0_LACBS</name>
<organism evidence="2">
    <name type="scientific">Laccaria bicolor (strain S238N-H82 / ATCC MYA-4686)</name>
    <name type="common">Bicoloured deceiver</name>
    <name type="synonym">Laccaria laccata var. bicolor</name>
    <dbReference type="NCBI Taxonomy" id="486041"/>
    <lineage>
        <taxon>Eukaryota</taxon>
        <taxon>Fungi</taxon>
        <taxon>Dikarya</taxon>
        <taxon>Basidiomycota</taxon>
        <taxon>Agaricomycotina</taxon>
        <taxon>Agaricomycetes</taxon>
        <taxon>Agaricomycetidae</taxon>
        <taxon>Agaricales</taxon>
        <taxon>Agaricineae</taxon>
        <taxon>Hydnangiaceae</taxon>
        <taxon>Laccaria</taxon>
    </lineage>
</organism>
<keyword evidence="2" id="KW-1185">Reference proteome</keyword>
<dbReference type="OrthoDB" id="10003767at2759"/>
<dbReference type="Proteomes" id="UP000001194">
    <property type="component" value="Unassembled WGS sequence"/>
</dbReference>
<evidence type="ECO:0000313" key="1">
    <source>
        <dbReference type="EMBL" id="EDR02794.1"/>
    </source>
</evidence>
<dbReference type="AlphaFoldDB" id="B0DRJ0"/>
<proteinExistence type="predicted"/>
<dbReference type="KEGG" id="lbc:LACBIDRAFT_308055"/>
<dbReference type="RefSeq" id="XP_001886504.1">
    <property type="nucleotide sequence ID" value="XM_001886469.1"/>
</dbReference>
<dbReference type="GeneID" id="6082141"/>